<dbReference type="InterPro" id="IPR039425">
    <property type="entry name" value="RNA_pol_sigma-70-like"/>
</dbReference>
<dbReference type="NCBIfam" id="TIGR02937">
    <property type="entry name" value="sigma70-ECF"/>
    <property type="match status" value="1"/>
</dbReference>
<evidence type="ECO:0000259" key="6">
    <source>
        <dbReference type="Pfam" id="PF08281"/>
    </source>
</evidence>
<accession>A0A4U1CQ54</accession>
<dbReference type="EMBL" id="SWBQ01000001">
    <property type="protein sequence ID" value="TKC09446.1"/>
    <property type="molecule type" value="Genomic_DNA"/>
</dbReference>
<dbReference type="GO" id="GO:0006352">
    <property type="term" value="P:DNA-templated transcription initiation"/>
    <property type="evidence" value="ECO:0007669"/>
    <property type="project" value="InterPro"/>
</dbReference>
<keyword evidence="4" id="KW-0804">Transcription</keyword>
<dbReference type="InterPro" id="IPR036388">
    <property type="entry name" value="WH-like_DNA-bd_sf"/>
</dbReference>
<dbReference type="Pfam" id="PF04542">
    <property type="entry name" value="Sigma70_r2"/>
    <property type="match status" value="1"/>
</dbReference>
<dbReference type="AlphaFoldDB" id="A0A4U1CQ54"/>
<dbReference type="InterPro" id="IPR014327">
    <property type="entry name" value="RNA_pol_sigma70_bacteroid"/>
</dbReference>
<dbReference type="Pfam" id="PF08281">
    <property type="entry name" value="Sigma70_r4_2"/>
    <property type="match status" value="1"/>
</dbReference>
<dbReference type="InterPro" id="IPR013324">
    <property type="entry name" value="RNA_pol_sigma_r3/r4-like"/>
</dbReference>
<dbReference type="Gene3D" id="1.10.1740.10">
    <property type="match status" value="1"/>
</dbReference>
<dbReference type="PANTHER" id="PTHR43133">
    <property type="entry name" value="RNA POLYMERASE ECF-TYPE SIGMA FACTO"/>
    <property type="match status" value="1"/>
</dbReference>
<dbReference type="OrthoDB" id="659569at2"/>
<dbReference type="GO" id="GO:0016987">
    <property type="term" value="F:sigma factor activity"/>
    <property type="evidence" value="ECO:0007669"/>
    <property type="project" value="UniProtKB-KW"/>
</dbReference>
<sequence>MSIYGQLSDFELTGLLNKGDQLAFREIYNRYNSLLLIYAYRKLQDKEEAKDVVQEVFAGIWTNHTELQIKTTLSGYLYRIVLNKILNTFRHKDFGKQYIDAIQHLVDTETTATDYLIREKEMTAMIEKEIAGLPAKMREVFELRRKEYLSNKEIAERLRLSEHTVATQMKKALRVIRLRFGGL</sequence>
<keyword evidence="3" id="KW-0731">Sigma factor</keyword>
<evidence type="ECO:0000256" key="1">
    <source>
        <dbReference type="ARBA" id="ARBA00010641"/>
    </source>
</evidence>
<dbReference type="PANTHER" id="PTHR43133:SF46">
    <property type="entry name" value="RNA POLYMERASE SIGMA-70 FACTOR ECF SUBFAMILY"/>
    <property type="match status" value="1"/>
</dbReference>
<proteinExistence type="inferred from homology"/>
<dbReference type="Gene3D" id="1.10.10.10">
    <property type="entry name" value="Winged helix-like DNA-binding domain superfamily/Winged helix DNA-binding domain"/>
    <property type="match status" value="1"/>
</dbReference>
<dbReference type="SUPFAM" id="SSF88659">
    <property type="entry name" value="Sigma3 and sigma4 domains of RNA polymerase sigma factors"/>
    <property type="match status" value="1"/>
</dbReference>
<evidence type="ECO:0000256" key="2">
    <source>
        <dbReference type="ARBA" id="ARBA00023015"/>
    </source>
</evidence>
<name>A0A4U1CQ54_9SPHI</name>
<keyword evidence="8" id="KW-1185">Reference proteome</keyword>
<evidence type="ECO:0000313" key="8">
    <source>
        <dbReference type="Proteomes" id="UP000307244"/>
    </source>
</evidence>
<dbReference type="Proteomes" id="UP000307244">
    <property type="component" value="Unassembled WGS sequence"/>
</dbReference>
<gene>
    <name evidence="7" type="ORF">FA047_04965</name>
</gene>
<dbReference type="InterPro" id="IPR014284">
    <property type="entry name" value="RNA_pol_sigma-70_dom"/>
</dbReference>
<feature type="domain" description="RNA polymerase sigma-70 region 2" evidence="5">
    <location>
        <begin position="27"/>
        <end position="93"/>
    </location>
</feature>
<organism evidence="7 8">
    <name type="scientific">Pedobacter frigoris</name>
    <dbReference type="NCBI Taxonomy" id="2571272"/>
    <lineage>
        <taxon>Bacteria</taxon>
        <taxon>Pseudomonadati</taxon>
        <taxon>Bacteroidota</taxon>
        <taxon>Sphingobacteriia</taxon>
        <taxon>Sphingobacteriales</taxon>
        <taxon>Sphingobacteriaceae</taxon>
        <taxon>Pedobacter</taxon>
    </lineage>
</organism>
<reference evidence="7 8" key="1">
    <citation type="submission" date="2019-04" db="EMBL/GenBank/DDBJ databases">
        <title>Pedobacter sp. RP-3-15 sp. nov., isolated from Arctic soil.</title>
        <authorList>
            <person name="Dahal R.H."/>
            <person name="Kim D.-U."/>
        </authorList>
    </citation>
    <scope>NUCLEOTIDE SEQUENCE [LARGE SCALE GENOMIC DNA]</scope>
    <source>
        <strain evidence="7 8">RP-3-15</strain>
    </source>
</reference>
<comment type="caution">
    <text evidence="7">The sequence shown here is derived from an EMBL/GenBank/DDBJ whole genome shotgun (WGS) entry which is preliminary data.</text>
</comment>
<protein>
    <submittedName>
        <fullName evidence="7">RNA polymerase sigma-70 factor</fullName>
    </submittedName>
</protein>
<dbReference type="InterPro" id="IPR013325">
    <property type="entry name" value="RNA_pol_sigma_r2"/>
</dbReference>
<comment type="similarity">
    <text evidence="1">Belongs to the sigma-70 factor family. ECF subfamily.</text>
</comment>
<keyword evidence="2" id="KW-0805">Transcription regulation</keyword>
<dbReference type="NCBIfam" id="TIGR02985">
    <property type="entry name" value="Sig70_bacteroi1"/>
    <property type="match status" value="1"/>
</dbReference>
<evidence type="ECO:0000259" key="5">
    <source>
        <dbReference type="Pfam" id="PF04542"/>
    </source>
</evidence>
<dbReference type="InterPro" id="IPR007627">
    <property type="entry name" value="RNA_pol_sigma70_r2"/>
</dbReference>
<evidence type="ECO:0000313" key="7">
    <source>
        <dbReference type="EMBL" id="TKC09446.1"/>
    </source>
</evidence>
<dbReference type="GO" id="GO:0003677">
    <property type="term" value="F:DNA binding"/>
    <property type="evidence" value="ECO:0007669"/>
    <property type="project" value="InterPro"/>
</dbReference>
<dbReference type="InterPro" id="IPR013249">
    <property type="entry name" value="RNA_pol_sigma70_r4_t2"/>
</dbReference>
<dbReference type="SUPFAM" id="SSF88946">
    <property type="entry name" value="Sigma2 domain of RNA polymerase sigma factors"/>
    <property type="match status" value="1"/>
</dbReference>
<evidence type="ECO:0000256" key="4">
    <source>
        <dbReference type="ARBA" id="ARBA00023163"/>
    </source>
</evidence>
<evidence type="ECO:0000256" key="3">
    <source>
        <dbReference type="ARBA" id="ARBA00023082"/>
    </source>
</evidence>
<feature type="domain" description="RNA polymerase sigma factor 70 region 4 type 2" evidence="6">
    <location>
        <begin position="125"/>
        <end position="174"/>
    </location>
</feature>
<dbReference type="RefSeq" id="WP_136834857.1">
    <property type="nucleotide sequence ID" value="NZ_SWBQ01000001.1"/>
</dbReference>